<accession>A0A2T9YVU6</accession>
<dbReference type="InterPro" id="IPR007955">
    <property type="entry name" value="Bystin"/>
</dbReference>
<feature type="coiled-coil region" evidence="6">
    <location>
        <begin position="61"/>
        <end position="88"/>
    </location>
</feature>
<comment type="subcellular location">
    <subcellularLocation>
        <location evidence="1">Nucleus</location>
        <location evidence="1">Nucleolus</location>
    </subcellularLocation>
</comment>
<evidence type="ECO:0000313" key="9">
    <source>
        <dbReference type="EMBL" id="PVU96461.1"/>
    </source>
</evidence>
<organism evidence="9 10">
    <name type="scientific">Furculomyces boomerangus</name>
    <dbReference type="NCBI Taxonomy" id="61424"/>
    <lineage>
        <taxon>Eukaryota</taxon>
        <taxon>Fungi</taxon>
        <taxon>Fungi incertae sedis</taxon>
        <taxon>Zoopagomycota</taxon>
        <taxon>Kickxellomycotina</taxon>
        <taxon>Harpellomycetes</taxon>
        <taxon>Harpellales</taxon>
        <taxon>Harpellaceae</taxon>
        <taxon>Furculomyces</taxon>
    </lineage>
</organism>
<evidence type="ECO:0000313" key="10">
    <source>
        <dbReference type="Proteomes" id="UP000245699"/>
    </source>
</evidence>
<name>A0A2T9YVU6_9FUNG</name>
<dbReference type="EMBL" id="MBFT01000484">
    <property type="protein sequence ID" value="PVU90410.1"/>
    <property type="molecule type" value="Genomic_DNA"/>
</dbReference>
<dbReference type="OrthoDB" id="2192561at2759"/>
<comment type="similarity">
    <text evidence="2">Belongs to the bystin family.</text>
</comment>
<dbReference type="EMBL" id="MBFT01000144">
    <property type="protein sequence ID" value="PVU96461.1"/>
    <property type="molecule type" value="Genomic_DNA"/>
</dbReference>
<feature type="region of interest" description="Disordered" evidence="7">
    <location>
        <begin position="28"/>
        <end position="49"/>
    </location>
</feature>
<dbReference type="GO" id="GO:0030515">
    <property type="term" value="F:snoRNA binding"/>
    <property type="evidence" value="ECO:0007669"/>
    <property type="project" value="TreeGrafter"/>
</dbReference>
<comment type="caution">
    <text evidence="9">The sequence shown here is derived from an EMBL/GenBank/DDBJ whole genome shotgun (WGS) entry which is preliminary data.</text>
</comment>
<dbReference type="GO" id="GO:0006364">
    <property type="term" value="P:rRNA processing"/>
    <property type="evidence" value="ECO:0007669"/>
    <property type="project" value="TreeGrafter"/>
</dbReference>
<protein>
    <recommendedName>
        <fullName evidence="5">Bystin</fullName>
    </recommendedName>
</protein>
<dbReference type="GO" id="GO:0030688">
    <property type="term" value="C:preribosome, small subunit precursor"/>
    <property type="evidence" value="ECO:0007669"/>
    <property type="project" value="TreeGrafter"/>
</dbReference>
<keyword evidence="6" id="KW-0175">Coiled coil</keyword>
<dbReference type="AlphaFoldDB" id="A0A2T9YVU6"/>
<gene>
    <name evidence="9" type="ORF">BB559_002385</name>
    <name evidence="8" type="ORF">BB559_004640</name>
</gene>
<evidence type="ECO:0000313" key="8">
    <source>
        <dbReference type="EMBL" id="PVU90410.1"/>
    </source>
</evidence>
<feature type="compositionally biased region" description="Basic and acidic residues" evidence="7">
    <location>
        <begin position="34"/>
        <end position="48"/>
    </location>
</feature>
<dbReference type="PANTHER" id="PTHR12821:SF0">
    <property type="entry name" value="BYSTIN"/>
    <property type="match status" value="1"/>
</dbReference>
<evidence type="ECO:0000256" key="6">
    <source>
        <dbReference type="SAM" id="Coils"/>
    </source>
</evidence>
<dbReference type="GO" id="GO:0005730">
    <property type="term" value="C:nucleolus"/>
    <property type="evidence" value="ECO:0007669"/>
    <property type="project" value="UniProtKB-SubCell"/>
</dbReference>
<keyword evidence="10" id="KW-1185">Reference proteome</keyword>
<evidence type="ECO:0000256" key="2">
    <source>
        <dbReference type="ARBA" id="ARBA00007114"/>
    </source>
</evidence>
<dbReference type="FunFam" id="1.25.40.480:FF:000001">
    <property type="entry name" value="Bystin (51.6 kD)-like"/>
    <property type="match status" value="1"/>
</dbReference>
<dbReference type="Gene3D" id="1.25.40.480">
    <property type="match status" value="1"/>
</dbReference>
<reference evidence="9 10" key="1">
    <citation type="journal article" date="2018" name="MBio">
        <title>Comparative Genomics Reveals the Core Gene Toolbox for the Fungus-Insect Symbiosis.</title>
        <authorList>
            <person name="Wang Y."/>
            <person name="Stata M."/>
            <person name="Wang W."/>
            <person name="Stajich J.E."/>
            <person name="White M.M."/>
            <person name="Moncalvo J.M."/>
        </authorList>
    </citation>
    <scope>NUCLEOTIDE SEQUENCE [LARGE SCALE GENOMIC DNA]</scope>
    <source>
        <strain evidence="9 10">AUS-77-4</strain>
    </source>
</reference>
<proteinExistence type="inferred from homology"/>
<dbReference type="PANTHER" id="PTHR12821">
    <property type="entry name" value="BYSTIN"/>
    <property type="match status" value="1"/>
</dbReference>
<evidence type="ECO:0000256" key="4">
    <source>
        <dbReference type="ARBA" id="ARBA00023242"/>
    </source>
</evidence>
<keyword evidence="3" id="KW-0690">Ribosome biogenesis</keyword>
<dbReference type="STRING" id="61424.A0A2T9YVU6"/>
<dbReference type="Pfam" id="PF05291">
    <property type="entry name" value="Bystin"/>
    <property type="match status" value="1"/>
</dbReference>
<evidence type="ECO:0000256" key="1">
    <source>
        <dbReference type="ARBA" id="ARBA00004604"/>
    </source>
</evidence>
<keyword evidence="4" id="KW-0539">Nucleus</keyword>
<dbReference type="Proteomes" id="UP000245699">
    <property type="component" value="Unassembled WGS sequence"/>
</dbReference>
<evidence type="ECO:0000256" key="3">
    <source>
        <dbReference type="ARBA" id="ARBA00022517"/>
    </source>
</evidence>
<sequence>MPKVHRKNKEKHESLDVVYSEERNLAKKGVQRTKYHDRESKRAKKELDQSFVDPKLSNKILKVAREQQEELESEMKQLKKKVESGTDQYAEFPDDEYSFGNEARTKESGFESDDFGDMNDSDEDYDTYEYEVDAKDAALFEKLMPRAPQQRQNLADIIAAKIGEFNKAHMSSSGTTKDENMDKSAMSNINPKVAQVYKKVGELLSRYKSGPLPKAFKIIPSIKNWEEVLYLTEPNSWTPHAVCQATRIFISNMKPKQAQRFLNLVLLDRVREDISENKKLNYHLYMALKKALYKPAAFFKGVLFPLCETGNCTLREAVIISSVLSKVSVPVLHSAAALMHLANLEYNGPTALLIRVLLDKKYALPYKVIDALVFHFTGFLNQKEDEMIELPVLWHQSFLVFAQRYKSDLAPDQKRALLDVLKVHYHPDISEEIKRELINSVCRGEIVFENDIEMK</sequence>
<evidence type="ECO:0000256" key="7">
    <source>
        <dbReference type="SAM" id="MobiDB-lite"/>
    </source>
</evidence>
<dbReference type="GO" id="GO:0005737">
    <property type="term" value="C:cytoplasm"/>
    <property type="evidence" value="ECO:0007669"/>
    <property type="project" value="TreeGrafter"/>
</dbReference>
<evidence type="ECO:0000256" key="5">
    <source>
        <dbReference type="ARBA" id="ARBA00074032"/>
    </source>
</evidence>